<keyword evidence="2" id="KW-1185">Reference proteome</keyword>
<sequence length="158" mass="17506">MQSRDQEAMNVAIEWAAQSRTSLNGRLRVGDELRERPRPRLEELPLAVRLREAGEAWYSPALVGVFLRLGPELLAQRAGVSVRDLDAWPPGLQLHAYLKAVVEVLVKAIDVHDGDERLAAAWYLDCAMAELDGHTADEMVRAGRQAAVVEYLDAHLSG</sequence>
<evidence type="ECO:0000313" key="2">
    <source>
        <dbReference type="Proteomes" id="UP000029989"/>
    </source>
</evidence>
<organism evidence="1 2">
    <name type="scientific">Lysobacter arseniciresistens ZS79</name>
    <dbReference type="NCBI Taxonomy" id="913325"/>
    <lineage>
        <taxon>Bacteria</taxon>
        <taxon>Pseudomonadati</taxon>
        <taxon>Pseudomonadota</taxon>
        <taxon>Gammaproteobacteria</taxon>
        <taxon>Lysobacterales</taxon>
        <taxon>Lysobacteraceae</taxon>
        <taxon>Novilysobacter</taxon>
    </lineage>
</organism>
<gene>
    <name evidence="1" type="ORF">N799_05040</name>
</gene>
<accession>A0A0A0F1F8</accession>
<reference evidence="1 2" key="1">
    <citation type="journal article" date="2015" name="Stand. Genomic Sci.">
        <title>Genomic information of the arsenic-resistant bacterium Lysobacter arseniciresistens type strain ZS79(T) and comparison of Lysobacter draft genomes.</title>
        <authorList>
            <person name="Liu L."/>
            <person name="Zhang S."/>
            <person name="Luo M."/>
            <person name="Wang G."/>
        </authorList>
    </citation>
    <scope>NUCLEOTIDE SEQUENCE [LARGE SCALE GENOMIC DNA]</scope>
    <source>
        <strain evidence="1 2">ZS79</strain>
    </source>
</reference>
<dbReference type="EMBL" id="AVPT01000015">
    <property type="protein sequence ID" value="KGM56158.1"/>
    <property type="molecule type" value="Genomic_DNA"/>
</dbReference>
<dbReference type="AlphaFoldDB" id="A0A0A0F1F8"/>
<name>A0A0A0F1F8_9GAMM</name>
<evidence type="ECO:0000313" key="1">
    <source>
        <dbReference type="EMBL" id="KGM56158.1"/>
    </source>
</evidence>
<evidence type="ECO:0008006" key="3">
    <source>
        <dbReference type="Google" id="ProtNLM"/>
    </source>
</evidence>
<comment type="caution">
    <text evidence="1">The sequence shown here is derived from an EMBL/GenBank/DDBJ whole genome shotgun (WGS) entry which is preliminary data.</text>
</comment>
<proteinExistence type="predicted"/>
<protein>
    <recommendedName>
        <fullName evidence="3">Antitoxin Xre/MbcA/ParS-like toxin-binding domain-containing protein</fullName>
    </recommendedName>
</protein>
<dbReference type="Proteomes" id="UP000029989">
    <property type="component" value="Unassembled WGS sequence"/>
</dbReference>